<dbReference type="RefSeq" id="WP_214173706.1">
    <property type="nucleotide sequence ID" value="NZ_JAHCVK010000001.1"/>
</dbReference>
<keyword evidence="4 5" id="KW-0963">Cytoplasm</keyword>
<accession>A0ABS5S8K1</accession>
<reference evidence="9 10" key="1">
    <citation type="submission" date="2021-05" db="EMBL/GenBank/DDBJ databases">
        <title>The draft genome of Geobacter luticola JCM 17780.</title>
        <authorList>
            <person name="Xu Z."/>
            <person name="Masuda Y."/>
            <person name="Itoh H."/>
            <person name="Senoo K."/>
        </authorList>
    </citation>
    <scope>NUCLEOTIDE SEQUENCE [LARGE SCALE GENOMIC DNA]</scope>
    <source>
        <strain evidence="9 10">JCM 17780</strain>
    </source>
</reference>
<dbReference type="Pfam" id="PF21982">
    <property type="entry name" value="RecX_HTH1"/>
    <property type="match status" value="1"/>
</dbReference>
<evidence type="ECO:0000256" key="4">
    <source>
        <dbReference type="ARBA" id="ARBA00022490"/>
    </source>
</evidence>
<keyword evidence="10" id="KW-1185">Reference proteome</keyword>
<dbReference type="InterPro" id="IPR036388">
    <property type="entry name" value="WH-like_DNA-bd_sf"/>
</dbReference>
<dbReference type="EMBL" id="JAHCVK010000001">
    <property type="protein sequence ID" value="MBT0651705.1"/>
    <property type="molecule type" value="Genomic_DNA"/>
</dbReference>
<feature type="domain" description="RecX first three-helical" evidence="8">
    <location>
        <begin position="7"/>
        <end position="46"/>
    </location>
</feature>
<gene>
    <name evidence="5" type="primary">recX</name>
    <name evidence="9" type="ORF">KI810_01430</name>
</gene>
<organism evidence="9 10">
    <name type="scientific">Geomobilimonas luticola</name>
    <dbReference type="NCBI Taxonomy" id="1114878"/>
    <lineage>
        <taxon>Bacteria</taxon>
        <taxon>Pseudomonadati</taxon>
        <taxon>Thermodesulfobacteriota</taxon>
        <taxon>Desulfuromonadia</taxon>
        <taxon>Geobacterales</taxon>
        <taxon>Geobacteraceae</taxon>
        <taxon>Geomobilimonas</taxon>
    </lineage>
</organism>
<dbReference type="PANTHER" id="PTHR33602">
    <property type="entry name" value="REGULATORY PROTEIN RECX FAMILY PROTEIN"/>
    <property type="match status" value="1"/>
</dbReference>
<dbReference type="InterPro" id="IPR003783">
    <property type="entry name" value="Regulatory_RecX"/>
</dbReference>
<comment type="caution">
    <text evidence="9">The sequence shown here is derived from an EMBL/GenBank/DDBJ whole genome shotgun (WGS) entry which is preliminary data.</text>
</comment>
<name>A0ABS5S8K1_9BACT</name>
<protein>
    <recommendedName>
        <fullName evidence="3 5">Regulatory protein RecX</fullName>
    </recommendedName>
</protein>
<evidence type="ECO:0000256" key="1">
    <source>
        <dbReference type="ARBA" id="ARBA00004496"/>
    </source>
</evidence>
<dbReference type="InterPro" id="IPR053926">
    <property type="entry name" value="RecX_HTH_1st"/>
</dbReference>
<feature type="domain" description="RecX second three-helical" evidence="6">
    <location>
        <begin position="53"/>
        <end position="94"/>
    </location>
</feature>
<evidence type="ECO:0000259" key="7">
    <source>
        <dbReference type="Pfam" id="PF21981"/>
    </source>
</evidence>
<evidence type="ECO:0000256" key="5">
    <source>
        <dbReference type="HAMAP-Rule" id="MF_01114"/>
    </source>
</evidence>
<dbReference type="Pfam" id="PF21981">
    <property type="entry name" value="RecX_HTH3"/>
    <property type="match status" value="1"/>
</dbReference>
<evidence type="ECO:0000256" key="2">
    <source>
        <dbReference type="ARBA" id="ARBA00009695"/>
    </source>
</evidence>
<comment type="similarity">
    <text evidence="2 5">Belongs to the RecX family.</text>
</comment>
<evidence type="ECO:0000259" key="6">
    <source>
        <dbReference type="Pfam" id="PF02631"/>
    </source>
</evidence>
<sequence>MDQAQQAFAAALRILSRRDHSEAELRRKLGDREYQGAVQDGVVARLKDLGYLDDRRSARQWAESAVRSGRGFGPKLRMELTRRGFSPEIVAETLAGIAAHNDERELVREILARKFPAFDPLTASDRDRRRVMGYLQRRGFSAGLLFRVLRDNE</sequence>
<dbReference type="HAMAP" id="MF_01114">
    <property type="entry name" value="RecX"/>
    <property type="match status" value="1"/>
</dbReference>
<proteinExistence type="inferred from homology"/>
<dbReference type="Proteomes" id="UP000756860">
    <property type="component" value="Unassembled WGS sequence"/>
</dbReference>
<comment type="function">
    <text evidence="5">Modulates RecA activity.</text>
</comment>
<dbReference type="Gene3D" id="1.10.10.10">
    <property type="entry name" value="Winged helix-like DNA-binding domain superfamily/Winged helix DNA-binding domain"/>
    <property type="match status" value="3"/>
</dbReference>
<feature type="domain" description="RecX third three-helical" evidence="7">
    <location>
        <begin position="102"/>
        <end position="149"/>
    </location>
</feature>
<dbReference type="InterPro" id="IPR053925">
    <property type="entry name" value="RecX_HTH_3rd"/>
</dbReference>
<evidence type="ECO:0000313" key="9">
    <source>
        <dbReference type="EMBL" id="MBT0651705.1"/>
    </source>
</evidence>
<comment type="subcellular location">
    <subcellularLocation>
        <location evidence="1 5">Cytoplasm</location>
    </subcellularLocation>
</comment>
<evidence type="ECO:0000313" key="10">
    <source>
        <dbReference type="Proteomes" id="UP000756860"/>
    </source>
</evidence>
<dbReference type="InterPro" id="IPR053924">
    <property type="entry name" value="RecX_HTH_2nd"/>
</dbReference>
<evidence type="ECO:0000259" key="8">
    <source>
        <dbReference type="Pfam" id="PF21982"/>
    </source>
</evidence>
<dbReference type="Pfam" id="PF02631">
    <property type="entry name" value="RecX_HTH2"/>
    <property type="match status" value="1"/>
</dbReference>
<dbReference type="PANTHER" id="PTHR33602:SF1">
    <property type="entry name" value="REGULATORY PROTEIN RECX FAMILY PROTEIN"/>
    <property type="match status" value="1"/>
</dbReference>
<evidence type="ECO:0000256" key="3">
    <source>
        <dbReference type="ARBA" id="ARBA00018111"/>
    </source>
</evidence>